<sequence length="97" mass="10541">MLKKNFYVTIETGFARHAAGLVSIAGSFSSSINILYKGQSVYLKNVPECIMQVMNLGISTHSCFKVTADGTDEAQAITAIADHLLSLNTMHAITYKK</sequence>
<evidence type="ECO:0000259" key="4">
    <source>
        <dbReference type="PROSITE" id="PS51350"/>
    </source>
</evidence>
<keyword evidence="3" id="KW-0598">Phosphotransferase system</keyword>
<evidence type="ECO:0000256" key="3">
    <source>
        <dbReference type="ARBA" id="ARBA00022683"/>
    </source>
</evidence>
<dbReference type="Pfam" id="PF00381">
    <property type="entry name" value="PTS-HPr"/>
    <property type="match status" value="1"/>
</dbReference>
<keyword evidence="2" id="KW-0963">Cytoplasm</keyword>
<dbReference type="EMBL" id="CP008876">
    <property type="protein sequence ID" value="AIF65928.1"/>
    <property type="molecule type" value="Genomic_DNA"/>
</dbReference>
<organism evidence="5 6">
    <name type="scientific">Terribacillus saccharophilus</name>
    <dbReference type="NCBI Taxonomy" id="361277"/>
    <lineage>
        <taxon>Bacteria</taxon>
        <taxon>Bacillati</taxon>
        <taxon>Bacillota</taxon>
        <taxon>Bacilli</taxon>
        <taxon>Bacillales</taxon>
        <taxon>Bacillaceae</taxon>
        <taxon>Terribacillus</taxon>
    </lineage>
</organism>
<dbReference type="PANTHER" id="PTHR33705:SF2">
    <property type="entry name" value="PHOSPHOCARRIER PROTEIN NPR"/>
    <property type="match status" value="1"/>
</dbReference>
<evidence type="ECO:0000313" key="6">
    <source>
        <dbReference type="Proteomes" id="UP000027980"/>
    </source>
</evidence>
<dbReference type="SUPFAM" id="SSF55594">
    <property type="entry name" value="HPr-like"/>
    <property type="match status" value="1"/>
</dbReference>
<gene>
    <name evidence="5" type="ORF">GZ22_04290</name>
</gene>
<dbReference type="GO" id="GO:0005737">
    <property type="term" value="C:cytoplasm"/>
    <property type="evidence" value="ECO:0007669"/>
    <property type="project" value="UniProtKB-SubCell"/>
</dbReference>
<dbReference type="GO" id="GO:0009401">
    <property type="term" value="P:phosphoenolpyruvate-dependent sugar phosphotransferase system"/>
    <property type="evidence" value="ECO:0007669"/>
    <property type="project" value="UniProtKB-KW"/>
</dbReference>
<dbReference type="OrthoDB" id="2896805at2"/>
<dbReference type="PANTHER" id="PTHR33705">
    <property type="entry name" value="PHOSPHOCARRIER PROTEIN HPR"/>
    <property type="match status" value="1"/>
</dbReference>
<feature type="domain" description="HPr" evidence="4">
    <location>
        <begin position="1"/>
        <end position="94"/>
    </location>
</feature>
<accession>A0A075LNE4</accession>
<dbReference type="AlphaFoldDB" id="A0A075LNE4"/>
<evidence type="ECO:0000256" key="2">
    <source>
        <dbReference type="ARBA" id="ARBA00022490"/>
    </source>
</evidence>
<dbReference type="Proteomes" id="UP000027980">
    <property type="component" value="Chromosome"/>
</dbReference>
<proteinExistence type="predicted"/>
<reference evidence="5 6" key="1">
    <citation type="submission" date="2014-07" db="EMBL/GenBank/DDBJ databases">
        <title>Complete genome sequence of a moderately halophilic bacterium Terribacillus aidingensis MP602, isolated from Cryptomeria fortunei in Tianmu mountain in China.</title>
        <authorList>
            <person name="Wang Y."/>
            <person name="Lu P."/>
            <person name="Zhang L."/>
        </authorList>
    </citation>
    <scope>NUCLEOTIDE SEQUENCE [LARGE SCALE GENOMIC DNA]</scope>
    <source>
        <strain evidence="5 6">MP602</strain>
    </source>
</reference>
<dbReference type="InterPro" id="IPR035895">
    <property type="entry name" value="HPr-like_sf"/>
</dbReference>
<dbReference type="InterPro" id="IPR050399">
    <property type="entry name" value="HPr"/>
</dbReference>
<dbReference type="HOGENOM" id="CLU_136230_2_1_9"/>
<protein>
    <recommendedName>
        <fullName evidence="4">HPr domain-containing protein</fullName>
    </recommendedName>
</protein>
<dbReference type="KEGG" id="tap:GZ22_04290"/>
<dbReference type="Gene3D" id="3.30.1340.10">
    <property type="entry name" value="HPr-like"/>
    <property type="match status" value="1"/>
</dbReference>
<dbReference type="InterPro" id="IPR000032">
    <property type="entry name" value="HPr-like"/>
</dbReference>
<evidence type="ECO:0000256" key="1">
    <source>
        <dbReference type="ARBA" id="ARBA00004496"/>
    </source>
</evidence>
<dbReference type="PROSITE" id="PS51350">
    <property type="entry name" value="PTS_HPR_DOM"/>
    <property type="match status" value="1"/>
</dbReference>
<evidence type="ECO:0000313" key="5">
    <source>
        <dbReference type="EMBL" id="AIF65928.1"/>
    </source>
</evidence>
<comment type="subcellular location">
    <subcellularLocation>
        <location evidence="1">Cytoplasm</location>
    </subcellularLocation>
</comment>
<dbReference type="RefSeq" id="WP_038559003.1">
    <property type="nucleotide sequence ID" value="NZ_CP008876.1"/>
</dbReference>
<dbReference type="GeneID" id="34221781"/>
<name>A0A075LNE4_9BACI</name>